<proteinExistence type="predicted"/>
<feature type="non-terminal residue" evidence="1">
    <location>
        <position position="1"/>
    </location>
</feature>
<dbReference type="EMBL" id="PJQM01007408">
    <property type="protein sequence ID" value="RCH78226.1"/>
    <property type="molecule type" value="Genomic_DNA"/>
</dbReference>
<reference evidence="1 2" key="1">
    <citation type="journal article" date="2018" name="G3 (Bethesda)">
        <title>Phylogenetic and Phylogenomic Definition of Rhizopus Species.</title>
        <authorList>
            <person name="Gryganskyi A.P."/>
            <person name="Golan J."/>
            <person name="Dolatabadi S."/>
            <person name="Mondo S."/>
            <person name="Robb S."/>
            <person name="Idnurm A."/>
            <person name="Muszewska A."/>
            <person name="Steczkiewicz K."/>
            <person name="Masonjones S."/>
            <person name="Liao H.L."/>
            <person name="Gajdeczka M.T."/>
            <person name="Anike F."/>
            <person name="Vuek A."/>
            <person name="Anishchenko I.M."/>
            <person name="Voigt K."/>
            <person name="de Hoog G.S."/>
            <person name="Smith M.E."/>
            <person name="Heitman J."/>
            <person name="Vilgalys R."/>
            <person name="Stajich J.E."/>
        </authorList>
    </citation>
    <scope>NUCLEOTIDE SEQUENCE [LARGE SCALE GENOMIC DNA]</scope>
    <source>
        <strain evidence="1 2">LSU 92-RS-03</strain>
    </source>
</reference>
<organism evidence="1 2">
    <name type="scientific">Rhizopus stolonifer</name>
    <name type="common">Rhizopus nigricans</name>
    <dbReference type="NCBI Taxonomy" id="4846"/>
    <lineage>
        <taxon>Eukaryota</taxon>
        <taxon>Fungi</taxon>
        <taxon>Fungi incertae sedis</taxon>
        <taxon>Mucoromycota</taxon>
        <taxon>Mucoromycotina</taxon>
        <taxon>Mucoromycetes</taxon>
        <taxon>Mucorales</taxon>
        <taxon>Mucorineae</taxon>
        <taxon>Rhizopodaceae</taxon>
        <taxon>Rhizopus</taxon>
    </lineage>
</organism>
<accession>A0A367IKR7</accession>
<protein>
    <submittedName>
        <fullName evidence="1">Uncharacterized protein</fullName>
    </submittedName>
</protein>
<keyword evidence="2" id="KW-1185">Reference proteome</keyword>
<dbReference type="Proteomes" id="UP000253551">
    <property type="component" value="Unassembled WGS sequence"/>
</dbReference>
<name>A0A367IKR7_RHIST</name>
<dbReference type="AlphaFoldDB" id="A0A367IKR7"/>
<evidence type="ECO:0000313" key="2">
    <source>
        <dbReference type="Proteomes" id="UP000253551"/>
    </source>
</evidence>
<gene>
    <name evidence="1" type="ORF">CU098_006233</name>
</gene>
<sequence>VGKKGRVTTLIDRKARYFKALRMNVILDLSDVSESSQLFFETQKEIRQLFSHSRITTPYTEQGFVEIQNELLHISIDNGRYFKRYLLKLDLFKAKGKFSATKRLYATILELVLYRSCSFEI</sequence>
<comment type="caution">
    <text evidence="1">The sequence shown here is derived from an EMBL/GenBank/DDBJ whole genome shotgun (WGS) entry which is preliminary data.</text>
</comment>
<evidence type="ECO:0000313" key="1">
    <source>
        <dbReference type="EMBL" id="RCH78226.1"/>
    </source>
</evidence>